<proteinExistence type="predicted"/>
<feature type="transmembrane region" description="Helical" evidence="1">
    <location>
        <begin position="30"/>
        <end position="49"/>
    </location>
</feature>
<dbReference type="RefSeq" id="WP_088367986.1">
    <property type="nucleotide sequence ID" value="NZ_NBBI01000005.1"/>
</dbReference>
<dbReference type="Proteomes" id="UP000197290">
    <property type="component" value="Unassembled WGS sequence"/>
</dbReference>
<gene>
    <name evidence="2" type="ORF">SPDO_26730</name>
</gene>
<dbReference type="AlphaFoldDB" id="A0A245ZGG3"/>
<dbReference type="Pfam" id="PF04964">
    <property type="entry name" value="Flp_Fap"/>
    <property type="match status" value="1"/>
</dbReference>
<organism evidence="2 3">
    <name type="scientific">Sphingomonas dokdonensis</name>
    <dbReference type="NCBI Taxonomy" id="344880"/>
    <lineage>
        <taxon>Bacteria</taxon>
        <taxon>Pseudomonadati</taxon>
        <taxon>Pseudomonadota</taxon>
        <taxon>Alphaproteobacteria</taxon>
        <taxon>Sphingomonadales</taxon>
        <taxon>Sphingomonadaceae</taxon>
        <taxon>Sphingomonas</taxon>
    </lineage>
</organism>
<protein>
    <submittedName>
        <fullName evidence="2">Flp/Fap pilin component</fullName>
    </submittedName>
</protein>
<accession>A0A245ZGG3</accession>
<keyword evidence="3" id="KW-1185">Reference proteome</keyword>
<comment type="caution">
    <text evidence="2">The sequence shown here is derived from an EMBL/GenBank/DDBJ whole genome shotgun (WGS) entry which is preliminary data.</text>
</comment>
<evidence type="ECO:0000313" key="3">
    <source>
        <dbReference type="Proteomes" id="UP000197290"/>
    </source>
</evidence>
<keyword evidence="1" id="KW-0812">Transmembrane</keyword>
<evidence type="ECO:0000313" key="2">
    <source>
        <dbReference type="EMBL" id="OWK28837.1"/>
    </source>
</evidence>
<reference evidence="2 3" key="1">
    <citation type="submission" date="2017-03" db="EMBL/GenBank/DDBJ databases">
        <title>Genome sequence of Sphingomonas dokdonensis DSM 21029.</title>
        <authorList>
            <person name="Poehlein A."/>
            <person name="Wuebbeler J.H."/>
            <person name="Steinbuechel A."/>
            <person name="Daniel R."/>
        </authorList>
    </citation>
    <scope>NUCLEOTIDE SEQUENCE [LARGE SCALE GENOMIC DNA]</scope>
    <source>
        <strain evidence="2 3">DSM 21029</strain>
    </source>
</reference>
<keyword evidence="1" id="KW-1133">Transmembrane helix</keyword>
<sequence>MDRAYAAIKSVIATWHALVRDDRGATAVEYGLIVALIVIATMASISNVADITIAMWNNVSERVVHAR</sequence>
<dbReference type="OrthoDB" id="5325135at2"/>
<dbReference type="EMBL" id="NBBI01000005">
    <property type="protein sequence ID" value="OWK28837.1"/>
    <property type="molecule type" value="Genomic_DNA"/>
</dbReference>
<dbReference type="InterPro" id="IPR007047">
    <property type="entry name" value="Flp_Fap"/>
</dbReference>
<evidence type="ECO:0000256" key="1">
    <source>
        <dbReference type="SAM" id="Phobius"/>
    </source>
</evidence>
<name>A0A245ZGG3_9SPHN</name>
<keyword evidence="1" id="KW-0472">Membrane</keyword>